<keyword evidence="4" id="KW-1185">Reference proteome</keyword>
<feature type="chain" id="PRO_5021767751" evidence="1">
    <location>
        <begin position="23"/>
        <end position="369"/>
    </location>
</feature>
<keyword evidence="1" id="KW-0732">Signal</keyword>
<evidence type="ECO:0000313" key="4">
    <source>
        <dbReference type="Proteomes" id="UP000315369"/>
    </source>
</evidence>
<feature type="domain" description="Pyrrolo-quinoline quinone repeat" evidence="2">
    <location>
        <begin position="59"/>
        <end position="207"/>
    </location>
</feature>
<gene>
    <name evidence="3" type="ORF">FJV41_10315</name>
</gene>
<protein>
    <submittedName>
        <fullName evidence="3">PQQ-binding-like beta-propeller repeat protein</fullName>
    </submittedName>
</protein>
<dbReference type="AlphaFoldDB" id="A0A540X4A4"/>
<dbReference type="EMBL" id="VIFM01000030">
    <property type="protein sequence ID" value="TQF16060.1"/>
    <property type="molecule type" value="Genomic_DNA"/>
</dbReference>
<dbReference type="PANTHER" id="PTHR34512:SF30">
    <property type="entry name" value="OUTER MEMBRANE PROTEIN ASSEMBLY FACTOR BAMB"/>
    <property type="match status" value="1"/>
</dbReference>
<dbReference type="Proteomes" id="UP000315369">
    <property type="component" value="Unassembled WGS sequence"/>
</dbReference>
<dbReference type="Pfam" id="PF13360">
    <property type="entry name" value="PQQ_2"/>
    <property type="match status" value="2"/>
</dbReference>
<dbReference type="OrthoDB" id="5524249at2"/>
<dbReference type="InterPro" id="IPR018391">
    <property type="entry name" value="PQQ_b-propeller_rpt"/>
</dbReference>
<proteinExistence type="predicted"/>
<dbReference type="PANTHER" id="PTHR34512">
    <property type="entry name" value="CELL SURFACE PROTEIN"/>
    <property type="match status" value="1"/>
</dbReference>
<dbReference type="Gene3D" id="2.40.10.480">
    <property type="match status" value="1"/>
</dbReference>
<comment type="caution">
    <text evidence="3">The sequence shown here is derived from an EMBL/GenBank/DDBJ whole genome shotgun (WGS) entry which is preliminary data.</text>
</comment>
<dbReference type="PROSITE" id="PS51257">
    <property type="entry name" value="PROKAR_LIPOPROTEIN"/>
    <property type="match status" value="1"/>
</dbReference>
<evidence type="ECO:0000259" key="2">
    <source>
        <dbReference type="Pfam" id="PF13360"/>
    </source>
</evidence>
<name>A0A540X4A4_9BACT</name>
<evidence type="ECO:0000313" key="3">
    <source>
        <dbReference type="EMBL" id="TQF16060.1"/>
    </source>
</evidence>
<dbReference type="Gene3D" id="2.130.10.10">
    <property type="entry name" value="YVTN repeat-like/Quinoprotein amine dehydrogenase"/>
    <property type="match status" value="1"/>
</dbReference>
<dbReference type="InterPro" id="IPR002372">
    <property type="entry name" value="PQQ_rpt_dom"/>
</dbReference>
<evidence type="ECO:0000256" key="1">
    <source>
        <dbReference type="SAM" id="SignalP"/>
    </source>
</evidence>
<dbReference type="InterPro" id="IPR015943">
    <property type="entry name" value="WD40/YVTN_repeat-like_dom_sf"/>
</dbReference>
<dbReference type="SMART" id="SM00564">
    <property type="entry name" value="PQQ"/>
    <property type="match status" value="5"/>
</dbReference>
<feature type="domain" description="Pyrrolo-quinoline quinone repeat" evidence="2">
    <location>
        <begin position="272"/>
        <end position="356"/>
    </location>
</feature>
<sequence length="369" mass="39088">MSPRACPCRHLALALTLTLVTAMGCREPAETVFRYSTDASSRAGLTPLPDGVLTGNEAGAVVRLDRTGALVWRVALGREVATRPVVAGDSVIVGTVAGDLVRLALADGAERWRLTGEPPVLTPLVPAPDGASVYVVAPDGAVRSLAVDTGKVRWKTPAPKPDEAHLDAGRGLPSPVLVDGRLVVALGDVGLVALSTADGARVWRQEVRGILGLEVRGETLFASTRDKRVSALRTQDGAPLWEQSPAKDLTSPPSLALGLLWVGARVEDAPVLVGLSPEDGKEVARVGLPDVLTTHVAEAPGDVLLVPTHGRQGRLLALKQPTWERAFSLRTDTALRSRPVVLGEQVFVLGQDGRVLSWKLRPPEPERRP</sequence>
<dbReference type="InterPro" id="IPR011047">
    <property type="entry name" value="Quinoprotein_ADH-like_sf"/>
</dbReference>
<dbReference type="Gene3D" id="2.40.128.630">
    <property type="match status" value="1"/>
</dbReference>
<reference evidence="3 4" key="1">
    <citation type="submission" date="2019-06" db="EMBL/GenBank/DDBJ databases">
        <authorList>
            <person name="Livingstone P."/>
            <person name="Whitworth D."/>
        </authorList>
    </citation>
    <scope>NUCLEOTIDE SEQUENCE [LARGE SCALE GENOMIC DNA]</scope>
    <source>
        <strain evidence="3 4">AM401</strain>
    </source>
</reference>
<dbReference type="SUPFAM" id="SSF50998">
    <property type="entry name" value="Quinoprotein alcohol dehydrogenase-like"/>
    <property type="match status" value="1"/>
</dbReference>
<feature type="signal peptide" evidence="1">
    <location>
        <begin position="1"/>
        <end position="22"/>
    </location>
</feature>
<accession>A0A540X4A4</accession>
<organism evidence="3 4">
    <name type="scientific">Myxococcus llanfairpwllgwyngyllgogerychwyrndrobwllllantysiliogogogochensis</name>
    <dbReference type="NCBI Taxonomy" id="2590453"/>
    <lineage>
        <taxon>Bacteria</taxon>
        <taxon>Pseudomonadati</taxon>
        <taxon>Myxococcota</taxon>
        <taxon>Myxococcia</taxon>
        <taxon>Myxococcales</taxon>
        <taxon>Cystobacterineae</taxon>
        <taxon>Myxococcaceae</taxon>
        <taxon>Myxococcus</taxon>
    </lineage>
</organism>